<dbReference type="Pfam" id="PF13676">
    <property type="entry name" value="TIR_2"/>
    <property type="match status" value="1"/>
</dbReference>
<reference evidence="2 3" key="1">
    <citation type="submission" date="2017-02" db="EMBL/GenBank/DDBJ databases">
        <authorList>
            <person name="Peterson S.W."/>
        </authorList>
    </citation>
    <scope>NUCLEOTIDE SEQUENCE [LARGE SCALE GENOMIC DNA]</scope>
    <source>
        <strain evidence="2 3">LSP_Lj1</strain>
    </source>
</reference>
<evidence type="ECO:0000313" key="3">
    <source>
        <dbReference type="Proteomes" id="UP000188342"/>
    </source>
</evidence>
<feature type="domain" description="SEFIR" evidence="1">
    <location>
        <begin position="2"/>
        <end position="133"/>
    </location>
</feature>
<dbReference type="PROSITE" id="PS51534">
    <property type="entry name" value="SEFIR"/>
    <property type="match status" value="1"/>
</dbReference>
<evidence type="ECO:0000259" key="1">
    <source>
        <dbReference type="PROSITE" id="PS51534"/>
    </source>
</evidence>
<dbReference type="Gene3D" id="3.40.50.10140">
    <property type="entry name" value="Toll/interleukin-1 receptor homology (TIR) domain"/>
    <property type="match status" value="1"/>
</dbReference>
<dbReference type="GO" id="GO:0007165">
    <property type="term" value="P:signal transduction"/>
    <property type="evidence" value="ECO:0007669"/>
    <property type="project" value="InterPro"/>
</dbReference>
<keyword evidence="3" id="KW-1185">Reference proteome</keyword>
<dbReference type="Proteomes" id="UP000188342">
    <property type="component" value="Unassembled WGS sequence"/>
</dbReference>
<dbReference type="RefSeq" id="WP_179110556.1">
    <property type="nucleotide sequence ID" value="NZ_FUKQ01000007.1"/>
</dbReference>
<dbReference type="InterPro" id="IPR035897">
    <property type="entry name" value="Toll_tir_struct_dom_sf"/>
</dbReference>
<dbReference type="AlphaFoldDB" id="A0A1R4II24"/>
<dbReference type="STRING" id="1255658.FM114_02005"/>
<dbReference type="InterPro" id="IPR013568">
    <property type="entry name" value="SEFIR_dom"/>
</dbReference>
<proteinExistence type="predicted"/>
<dbReference type="InterPro" id="IPR000157">
    <property type="entry name" value="TIR_dom"/>
</dbReference>
<gene>
    <name evidence="2" type="ORF">FM114_02005</name>
</gene>
<sequence>MAADLFISYAWTSDQHRQWAHLLAAQLKALGYDVLIDADVVYGDSLTGFMRRVVDADHVLMITDDNYVERADNCPESGVGIENRWRREAHPERPMTWLSVLFKDNLDHTTPSWLAEHKPKGFSFNHDPAKPHDFPGSEQVDELWRWLEGLPANKDAATPISVLRERSARLERHELRSDPSHWRSPALEGSERFAFEDAPSKTFRWGHRETENALMVSGCGVDSVYVYRDPIKAVGVVRDEGITDAALESQLARGRNVVAHEGQTVVLMNEHGALSVVEILAVQLEISGESYVAPYIDIRWRVVESS</sequence>
<dbReference type="EMBL" id="FUKQ01000007">
    <property type="protein sequence ID" value="SJN19477.1"/>
    <property type="molecule type" value="Genomic_DNA"/>
</dbReference>
<accession>A0A1R4II24</accession>
<protein>
    <recommendedName>
        <fullName evidence="1">SEFIR domain-containing protein</fullName>
    </recommendedName>
</protein>
<organism evidence="2 3">
    <name type="scientific">Luteococcus japonicus LSP_Lj1</name>
    <dbReference type="NCBI Taxonomy" id="1255658"/>
    <lineage>
        <taxon>Bacteria</taxon>
        <taxon>Bacillati</taxon>
        <taxon>Actinomycetota</taxon>
        <taxon>Actinomycetes</taxon>
        <taxon>Propionibacteriales</taxon>
        <taxon>Propionibacteriaceae</taxon>
        <taxon>Luteococcus</taxon>
    </lineage>
</organism>
<evidence type="ECO:0000313" key="2">
    <source>
        <dbReference type="EMBL" id="SJN19477.1"/>
    </source>
</evidence>
<name>A0A1R4II24_9ACTN</name>